<sequence length="179" mass="19596">MVLGQVMDSSMKSNGFESRKGSKLLDTEGKLPARLYDGSVNEEGYSSEDLAGMAKGESIVQGVVHGRTEDQSRTSSMLNTLIFRQILTTSWRCLIRSLDSKYWRKIMEEGISKLIAIRGCTQLLETVAPSGKNDSALSDTQNKSFDWEIASVSASRRAKLLSNGAETNGSSRSNVVRHG</sequence>
<organism evidence="2 3">
    <name type="scientific">Melipona bicolor</name>
    <dbReference type="NCBI Taxonomy" id="60889"/>
    <lineage>
        <taxon>Eukaryota</taxon>
        <taxon>Metazoa</taxon>
        <taxon>Ecdysozoa</taxon>
        <taxon>Arthropoda</taxon>
        <taxon>Hexapoda</taxon>
        <taxon>Insecta</taxon>
        <taxon>Pterygota</taxon>
        <taxon>Neoptera</taxon>
        <taxon>Endopterygota</taxon>
        <taxon>Hymenoptera</taxon>
        <taxon>Apocrita</taxon>
        <taxon>Aculeata</taxon>
        <taxon>Apoidea</taxon>
        <taxon>Anthophila</taxon>
        <taxon>Apidae</taxon>
        <taxon>Melipona</taxon>
    </lineage>
</organism>
<protein>
    <submittedName>
        <fullName evidence="2">Uncharacterized protein</fullName>
    </submittedName>
</protein>
<proteinExistence type="predicted"/>
<dbReference type="AlphaFoldDB" id="A0AA40FJU8"/>
<feature type="compositionally biased region" description="Polar residues" evidence="1">
    <location>
        <begin position="7"/>
        <end position="16"/>
    </location>
</feature>
<evidence type="ECO:0000313" key="3">
    <source>
        <dbReference type="Proteomes" id="UP001177670"/>
    </source>
</evidence>
<evidence type="ECO:0000313" key="2">
    <source>
        <dbReference type="EMBL" id="KAK1119927.1"/>
    </source>
</evidence>
<dbReference type="Proteomes" id="UP001177670">
    <property type="component" value="Unassembled WGS sequence"/>
</dbReference>
<keyword evidence="3" id="KW-1185">Reference proteome</keyword>
<accession>A0AA40FJU8</accession>
<dbReference type="EMBL" id="JAHYIQ010000034">
    <property type="protein sequence ID" value="KAK1119927.1"/>
    <property type="molecule type" value="Genomic_DNA"/>
</dbReference>
<evidence type="ECO:0000256" key="1">
    <source>
        <dbReference type="SAM" id="MobiDB-lite"/>
    </source>
</evidence>
<comment type="caution">
    <text evidence="2">The sequence shown here is derived from an EMBL/GenBank/DDBJ whole genome shotgun (WGS) entry which is preliminary data.</text>
</comment>
<gene>
    <name evidence="2" type="ORF">K0M31_013000</name>
</gene>
<reference evidence="2" key="1">
    <citation type="submission" date="2021-10" db="EMBL/GenBank/DDBJ databases">
        <title>Melipona bicolor Genome sequencing and assembly.</title>
        <authorList>
            <person name="Araujo N.S."/>
            <person name="Arias M.C."/>
        </authorList>
    </citation>
    <scope>NUCLEOTIDE SEQUENCE</scope>
    <source>
        <strain evidence="2">USP_2M_L1-L4_2017</strain>
        <tissue evidence="2">Whole body</tissue>
    </source>
</reference>
<feature type="region of interest" description="Disordered" evidence="1">
    <location>
        <begin position="1"/>
        <end position="21"/>
    </location>
</feature>
<name>A0AA40FJU8_9HYME</name>